<dbReference type="Proteomes" id="UP001217476">
    <property type="component" value="Chromosome"/>
</dbReference>
<name>A0AAJ6B0H3_9HYPH</name>
<dbReference type="PANTHER" id="PTHR11575:SF24">
    <property type="entry name" value="5'-NUCLEOTIDASE"/>
    <property type="match status" value="1"/>
</dbReference>
<accession>A0AAJ6B0H3</accession>
<dbReference type="AlphaFoldDB" id="A0AAJ6B0H3"/>
<dbReference type="Gene3D" id="3.60.21.10">
    <property type="match status" value="1"/>
</dbReference>
<proteinExistence type="predicted"/>
<dbReference type="InterPro" id="IPR029052">
    <property type="entry name" value="Metallo-depent_PP-like"/>
</dbReference>
<dbReference type="InterPro" id="IPR036907">
    <property type="entry name" value="5'-Nucleotdase_C_sf"/>
</dbReference>
<dbReference type="Pfam" id="PF00149">
    <property type="entry name" value="Metallophos"/>
    <property type="match status" value="1"/>
</dbReference>
<evidence type="ECO:0000259" key="2">
    <source>
        <dbReference type="Pfam" id="PF00149"/>
    </source>
</evidence>
<gene>
    <name evidence="3" type="ORF">P0Y65_19060</name>
</gene>
<feature type="signal peptide" evidence="1">
    <location>
        <begin position="1"/>
        <end position="30"/>
    </location>
</feature>
<organism evidence="3 4">
    <name type="scientific">Candidatus Devosia phytovorans</name>
    <dbReference type="NCBI Taxonomy" id="3121372"/>
    <lineage>
        <taxon>Bacteria</taxon>
        <taxon>Pseudomonadati</taxon>
        <taxon>Pseudomonadota</taxon>
        <taxon>Alphaproteobacteria</taxon>
        <taxon>Hyphomicrobiales</taxon>
        <taxon>Devosiaceae</taxon>
        <taxon>Devosia</taxon>
    </lineage>
</organism>
<protein>
    <submittedName>
        <fullName evidence="3">Metallophosphoesterase</fullName>
    </submittedName>
</protein>
<dbReference type="EMBL" id="CP119312">
    <property type="protein sequence ID" value="WEK04254.1"/>
    <property type="molecule type" value="Genomic_DNA"/>
</dbReference>
<sequence>MTIAKLSRRHLLQLMGATALVPLAQVPAFAQNSGVRALVLSDLHSAYERLPQLLSAVASQVGNGANLIVINGDVFELGNVVAMRSGGSVDWAFLERLVSLAPVVINIGNHEPDFDNDLANFVAQAEELGIFVVSTIVDSRTGEAYAPAEVMVSVGDSQVQVVGIATDAINTYPKPTREMMTIPAPAAWAAENLPEMLAHDDIKIVLSHAGVVADRDILPLLPVGTLLVGGHDHLRLGHEDAGVAYVHTGSWSSVMTIVDLVAGAAPKVVQAEIARDAEGDAELAELVAAAMAEHLTDDERASVGSMASAMTLGESGRYVAGKIAEAAGADIGFIGHTSFGAGFPAGEISLYDYNSVLRFEGKIVTAEVDAAVLEEILGRVNQDGDLPLEARTGDFLYVAPEGLAQKETYILAGNDWSFINQKNYFGREDLVFTEIEGLMLKPMIIETLK</sequence>
<dbReference type="InterPro" id="IPR004843">
    <property type="entry name" value="Calcineurin-like_PHP"/>
</dbReference>
<evidence type="ECO:0000313" key="3">
    <source>
        <dbReference type="EMBL" id="WEK04254.1"/>
    </source>
</evidence>
<dbReference type="GO" id="GO:0009166">
    <property type="term" value="P:nucleotide catabolic process"/>
    <property type="evidence" value="ECO:0007669"/>
    <property type="project" value="InterPro"/>
</dbReference>
<feature type="chain" id="PRO_5042517099" evidence="1">
    <location>
        <begin position="31"/>
        <end position="449"/>
    </location>
</feature>
<reference evidence="3" key="1">
    <citation type="submission" date="2023-03" db="EMBL/GenBank/DDBJ databases">
        <title>Andean soil-derived lignocellulolytic bacterial consortium as a source of novel taxa and putative plastic-active enzymes.</title>
        <authorList>
            <person name="Diaz-Garcia L."/>
            <person name="Chuvochina M."/>
            <person name="Feuerriegel G."/>
            <person name="Bunk B."/>
            <person name="Sproer C."/>
            <person name="Streit W.R."/>
            <person name="Rodriguez L.M."/>
            <person name="Overmann J."/>
            <person name="Jimenez D.J."/>
        </authorList>
    </citation>
    <scope>NUCLEOTIDE SEQUENCE</scope>
    <source>
        <strain evidence="3">MAG 4196</strain>
    </source>
</reference>
<dbReference type="SUPFAM" id="SSF56300">
    <property type="entry name" value="Metallo-dependent phosphatases"/>
    <property type="match status" value="1"/>
</dbReference>
<evidence type="ECO:0000256" key="1">
    <source>
        <dbReference type="SAM" id="SignalP"/>
    </source>
</evidence>
<evidence type="ECO:0000313" key="4">
    <source>
        <dbReference type="Proteomes" id="UP001217476"/>
    </source>
</evidence>
<dbReference type="GO" id="GO:0016787">
    <property type="term" value="F:hydrolase activity"/>
    <property type="evidence" value="ECO:0007669"/>
    <property type="project" value="InterPro"/>
</dbReference>
<dbReference type="InterPro" id="IPR006311">
    <property type="entry name" value="TAT_signal"/>
</dbReference>
<dbReference type="PANTHER" id="PTHR11575">
    <property type="entry name" value="5'-NUCLEOTIDASE-RELATED"/>
    <property type="match status" value="1"/>
</dbReference>
<dbReference type="PROSITE" id="PS51318">
    <property type="entry name" value="TAT"/>
    <property type="match status" value="1"/>
</dbReference>
<dbReference type="InterPro" id="IPR006179">
    <property type="entry name" value="5_nucleotidase/apyrase"/>
</dbReference>
<feature type="domain" description="Calcineurin-like phosphoesterase" evidence="2">
    <location>
        <begin position="36"/>
        <end position="233"/>
    </location>
</feature>
<dbReference type="SUPFAM" id="SSF55816">
    <property type="entry name" value="5'-nucleotidase (syn. UDP-sugar hydrolase), C-terminal domain"/>
    <property type="match status" value="1"/>
</dbReference>
<keyword evidence="1" id="KW-0732">Signal</keyword>